<evidence type="ECO:0000313" key="2">
    <source>
        <dbReference type="EMBL" id="EEX17577.1"/>
    </source>
</evidence>
<dbReference type="STRING" id="649761.HMPREF0973_02540"/>
<accession>C9MSC2</accession>
<proteinExistence type="predicted"/>
<evidence type="ECO:0000256" key="1">
    <source>
        <dbReference type="SAM" id="MobiDB-lite"/>
    </source>
</evidence>
<comment type="caution">
    <text evidence="2">The sequence shown here is derived from an EMBL/GenBank/DDBJ whole genome shotgun (WGS) entry which is preliminary data.</text>
</comment>
<feature type="compositionally biased region" description="Basic residues" evidence="1">
    <location>
        <begin position="43"/>
        <end position="55"/>
    </location>
</feature>
<protein>
    <submittedName>
        <fullName evidence="2">Uncharacterized protein</fullName>
    </submittedName>
</protein>
<gene>
    <name evidence="2" type="ORF">HMPREF0973_02540</name>
</gene>
<sequence>MGTPPSLPQGEERLTETYLNGSFYLKGCHRVGTDALVCPPEHSHKKPPKSLKRRGMLPNGVSKGGEKADRRGVCPYFVATLLMGEAASPPFLSPNGEGREYSHLHVRQYLIDTEVIVF</sequence>
<reference evidence="2 3" key="1">
    <citation type="submission" date="2009-09" db="EMBL/GenBank/DDBJ databases">
        <authorList>
            <person name="Weinstock G."/>
            <person name="Sodergren E."/>
            <person name="Clifton S."/>
            <person name="Fulton L."/>
            <person name="Fulton B."/>
            <person name="Courtney L."/>
            <person name="Fronick C."/>
            <person name="Harrison M."/>
            <person name="Strong C."/>
            <person name="Farmer C."/>
            <person name="Delahaunty K."/>
            <person name="Markovic C."/>
            <person name="Hall O."/>
            <person name="Minx P."/>
            <person name="Tomlinson C."/>
            <person name="Mitreva M."/>
            <person name="Nelson J."/>
            <person name="Hou S."/>
            <person name="Wollam A."/>
            <person name="Pepin K.H."/>
            <person name="Johnson M."/>
            <person name="Bhonagiri V."/>
            <person name="Nash W.E."/>
            <person name="Warren W."/>
            <person name="Chinwalla A."/>
            <person name="Mardis E.R."/>
            <person name="Wilson R.K."/>
        </authorList>
    </citation>
    <scope>NUCLEOTIDE SEQUENCE [LARGE SCALE GENOMIC DNA]</scope>
    <source>
        <strain evidence="2 3">F0319</strain>
    </source>
</reference>
<organism evidence="2 3">
    <name type="scientific">Prevotella veroralis F0319</name>
    <dbReference type="NCBI Taxonomy" id="649761"/>
    <lineage>
        <taxon>Bacteria</taxon>
        <taxon>Pseudomonadati</taxon>
        <taxon>Bacteroidota</taxon>
        <taxon>Bacteroidia</taxon>
        <taxon>Bacteroidales</taxon>
        <taxon>Prevotellaceae</taxon>
        <taxon>Prevotella</taxon>
    </lineage>
</organism>
<evidence type="ECO:0000313" key="3">
    <source>
        <dbReference type="Proteomes" id="UP000003327"/>
    </source>
</evidence>
<name>C9MSC2_9BACT</name>
<dbReference type="HOGENOM" id="CLU_2070991_0_0_10"/>
<dbReference type="EMBL" id="ACVA01000063">
    <property type="protein sequence ID" value="EEX17577.1"/>
    <property type="molecule type" value="Genomic_DNA"/>
</dbReference>
<dbReference type="Proteomes" id="UP000003327">
    <property type="component" value="Unassembled WGS sequence"/>
</dbReference>
<keyword evidence="3" id="KW-1185">Reference proteome</keyword>
<feature type="region of interest" description="Disordered" evidence="1">
    <location>
        <begin position="39"/>
        <end position="68"/>
    </location>
</feature>
<dbReference type="AlphaFoldDB" id="C9MSC2"/>